<dbReference type="InterPro" id="IPR008979">
    <property type="entry name" value="Galactose-bd-like_sf"/>
</dbReference>
<dbReference type="Proteomes" id="UP000094527">
    <property type="component" value="Unassembled WGS sequence"/>
</dbReference>
<dbReference type="Pfam" id="PF00754">
    <property type="entry name" value="F5_F8_type_C"/>
    <property type="match status" value="1"/>
</dbReference>
<dbReference type="EMBL" id="LJIJ01000313">
    <property type="protein sequence ID" value="ODM98895.1"/>
    <property type="molecule type" value="Genomic_DNA"/>
</dbReference>
<accession>A0A1D2N1X9</accession>
<dbReference type="AlphaFoldDB" id="A0A1D2N1X9"/>
<name>A0A1D2N1X9_ORCCI</name>
<organism evidence="2 3">
    <name type="scientific">Orchesella cincta</name>
    <name type="common">Springtail</name>
    <name type="synonym">Podura cincta</name>
    <dbReference type="NCBI Taxonomy" id="48709"/>
    <lineage>
        <taxon>Eukaryota</taxon>
        <taxon>Metazoa</taxon>
        <taxon>Ecdysozoa</taxon>
        <taxon>Arthropoda</taxon>
        <taxon>Hexapoda</taxon>
        <taxon>Collembola</taxon>
        <taxon>Entomobryomorpha</taxon>
        <taxon>Entomobryoidea</taxon>
        <taxon>Orchesellidae</taxon>
        <taxon>Orchesellinae</taxon>
        <taxon>Orchesella</taxon>
    </lineage>
</organism>
<dbReference type="PROSITE" id="PS50022">
    <property type="entry name" value="FA58C_3"/>
    <property type="match status" value="1"/>
</dbReference>
<evidence type="ECO:0000259" key="1">
    <source>
        <dbReference type="PROSITE" id="PS50022"/>
    </source>
</evidence>
<keyword evidence="2" id="KW-0675">Receptor</keyword>
<protein>
    <submittedName>
        <fullName evidence="2">Epithelial discoidin domain-containing receptor 1</fullName>
    </submittedName>
</protein>
<dbReference type="InterPro" id="IPR000421">
    <property type="entry name" value="FA58C"/>
</dbReference>
<gene>
    <name evidence="2" type="ORF">Ocin01_07790</name>
</gene>
<evidence type="ECO:0000313" key="2">
    <source>
        <dbReference type="EMBL" id="ODM98895.1"/>
    </source>
</evidence>
<sequence>MCASSAHTQLQIALTKYNILKSDKEKIRAELAGGAWCPLRQVANGVKEYLEIDFVGEYRISQTETQGRFGNGLGREFVEQFQLEYWRNSLSRWVPYKDHLGRTYFRVPTQ</sequence>
<comment type="caution">
    <text evidence="2">The sequence shown here is derived from an EMBL/GenBank/DDBJ whole genome shotgun (WGS) entry which is preliminary data.</text>
</comment>
<feature type="domain" description="F5/8 type C" evidence="1">
    <location>
        <begin position="1"/>
        <end position="110"/>
    </location>
</feature>
<proteinExistence type="predicted"/>
<reference evidence="2 3" key="1">
    <citation type="journal article" date="2016" name="Genome Biol. Evol.">
        <title>Gene Family Evolution Reflects Adaptation to Soil Environmental Stressors in the Genome of the Collembolan Orchesella cincta.</title>
        <authorList>
            <person name="Faddeeva-Vakhrusheva A."/>
            <person name="Derks M.F."/>
            <person name="Anvar S.Y."/>
            <person name="Agamennone V."/>
            <person name="Suring W."/>
            <person name="Smit S."/>
            <person name="van Straalen N.M."/>
            <person name="Roelofs D."/>
        </authorList>
    </citation>
    <scope>NUCLEOTIDE SEQUENCE [LARGE SCALE GENOMIC DNA]</scope>
    <source>
        <tissue evidence="2">Mixed pool</tissue>
    </source>
</reference>
<dbReference type="Gene3D" id="2.60.120.260">
    <property type="entry name" value="Galactose-binding domain-like"/>
    <property type="match status" value="1"/>
</dbReference>
<evidence type="ECO:0000313" key="3">
    <source>
        <dbReference type="Proteomes" id="UP000094527"/>
    </source>
</evidence>
<keyword evidence="3" id="KW-1185">Reference proteome</keyword>
<dbReference type="OrthoDB" id="6071166at2759"/>
<dbReference type="SUPFAM" id="SSF49785">
    <property type="entry name" value="Galactose-binding domain-like"/>
    <property type="match status" value="1"/>
</dbReference>